<protein>
    <submittedName>
        <fullName evidence="9">Unannotated protein</fullName>
    </submittedName>
</protein>
<dbReference type="PANTHER" id="PTHR10272:SF0">
    <property type="entry name" value="PLATELET-ACTIVATING FACTOR ACETYLHYDROLASE"/>
    <property type="match status" value="1"/>
</dbReference>
<evidence type="ECO:0000259" key="4">
    <source>
        <dbReference type="Pfam" id="PF12740"/>
    </source>
</evidence>
<dbReference type="EMBL" id="CAEZZP010000101">
    <property type="protein sequence ID" value="CAB4780041.1"/>
    <property type="molecule type" value="Genomic_DNA"/>
</dbReference>
<evidence type="ECO:0000313" key="10">
    <source>
        <dbReference type="EMBL" id="CAB5037935.1"/>
    </source>
</evidence>
<sequence length="408" mass="42013">MFLHRTLVLSSLIATIAISACSGDDASTAISDTTVPTAEAATTEVPATDAPAATLDPATEAMAYTEPGEYPVGVTTLELAAGNKVEVWYPAIAGTTGTESYDVRDFVPDAIRALLTADIPASYTYTAGRDAAVADGTFPIVLFSHGYSGIRLQSTFLTSHLASWGMIVIAPDHWSRDLNHVLSAPVGDRESSVTELLASLDLVTAGNDDPASLFQGHLDTSRVIALGHSAGGGTIVGAAADDRVYGYISMASGVIGMGGANATTTAPPTFINKPSFFIAGAADGVVPVDTVSRPSFKAVPGPSRLWVIDGVGHNGFDDFCTFGNGSGIIGVALASGLGPLLDAQPQLKTLGQDGCLPPAQPVDLGFPIIKHAVTAQLRFWFGDDATPVGLDSSVGDQYDLAVSIDSKD</sequence>
<evidence type="ECO:0000313" key="7">
    <source>
        <dbReference type="EMBL" id="CAB4822846.1"/>
    </source>
</evidence>
<evidence type="ECO:0000313" key="8">
    <source>
        <dbReference type="EMBL" id="CAB4872523.1"/>
    </source>
</evidence>
<dbReference type="EMBL" id="CAFBLJ010000052">
    <property type="protein sequence ID" value="CAB4872523.1"/>
    <property type="molecule type" value="Genomic_DNA"/>
</dbReference>
<dbReference type="Gene3D" id="3.40.50.1820">
    <property type="entry name" value="alpha/beta hydrolase"/>
    <property type="match status" value="1"/>
</dbReference>
<dbReference type="InterPro" id="IPR029058">
    <property type="entry name" value="AB_hydrolase_fold"/>
</dbReference>
<gene>
    <name evidence="5" type="ORF">UFOPK2658_01288</name>
    <name evidence="6" type="ORF">UFOPK2880_01379</name>
    <name evidence="7" type="ORF">UFOPK3004_01933</name>
    <name evidence="8" type="ORF">UFOPK3304_01085</name>
    <name evidence="9" type="ORF">UFOPK3494_00941</name>
    <name evidence="10" type="ORF">UFOPK4134_01831</name>
</gene>
<dbReference type="InterPro" id="IPR041127">
    <property type="entry name" value="PET_hydrolase/cutinase-like"/>
</dbReference>
<evidence type="ECO:0000313" key="6">
    <source>
        <dbReference type="EMBL" id="CAB4780041.1"/>
    </source>
</evidence>
<keyword evidence="3" id="KW-0443">Lipid metabolism</keyword>
<accession>A0A6J7G964</accession>
<dbReference type="EMBL" id="CAFBPS010000226">
    <property type="protein sequence ID" value="CAB5037935.1"/>
    <property type="molecule type" value="Genomic_DNA"/>
</dbReference>
<dbReference type="EMBL" id="CAFAAL010000278">
    <property type="protein sequence ID" value="CAB4822846.1"/>
    <property type="molecule type" value="Genomic_DNA"/>
</dbReference>
<dbReference type="GO" id="GO:0003847">
    <property type="term" value="F:1-alkyl-2-acetylglycerophosphocholine esterase activity"/>
    <property type="evidence" value="ECO:0007669"/>
    <property type="project" value="TreeGrafter"/>
</dbReference>
<keyword evidence="1" id="KW-0378">Hydrolase</keyword>
<dbReference type="GO" id="GO:0016042">
    <property type="term" value="P:lipid catabolic process"/>
    <property type="evidence" value="ECO:0007669"/>
    <property type="project" value="UniProtKB-KW"/>
</dbReference>
<evidence type="ECO:0000256" key="3">
    <source>
        <dbReference type="ARBA" id="ARBA00023098"/>
    </source>
</evidence>
<evidence type="ECO:0000256" key="1">
    <source>
        <dbReference type="ARBA" id="ARBA00022801"/>
    </source>
</evidence>
<feature type="domain" description="PET hydrolase/cutinase-like" evidence="4">
    <location>
        <begin position="134"/>
        <end position="304"/>
    </location>
</feature>
<dbReference type="Pfam" id="PF12740">
    <property type="entry name" value="PETase"/>
    <property type="match status" value="1"/>
</dbReference>
<dbReference type="PROSITE" id="PS51257">
    <property type="entry name" value="PROKAR_LIPOPROTEIN"/>
    <property type="match status" value="1"/>
</dbReference>
<proteinExistence type="predicted"/>
<reference evidence="9" key="1">
    <citation type="submission" date="2020-05" db="EMBL/GenBank/DDBJ databases">
        <authorList>
            <person name="Chiriac C."/>
            <person name="Salcher M."/>
            <person name="Ghai R."/>
            <person name="Kavagutti S V."/>
        </authorList>
    </citation>
    <scope>NUCLEOTIDE SEQUENCE</scope>
</reference>
<organism evidence="9">
    <name type="scientific">freshwater metagenome</name>
    <dbReference type="NCBI Taxonomy" id="449393"/>
    <lineage>
        <taxon>unclassified sequences</taxon>
        <taxon>metagenomes</taxon>
        <taxon>ecological metagenomes</taxon>
    </lineage>
</organism>
<name>A0A6J7G964_9ZZZZ</name>
<dbReference type="EMBL" id="CAEZYH010000060">
    <property type="protein sequence ID" value="CAB4724316.1"/>
    <property type="molecule type" value="Genomic_DNA"/>
</dbReference>
<evidence type="ECO:0000313" key="9">
    <source>
        <dbReference type="EMBL" id="CAB4901180.1"/>
    </source>
</evidence>
<keyword evidence="2" id="KW-0442">Lipid degradation</keyword>
<dbReference type="AlphaFoldDB" id="A0A6J7G964"/>
<dbReference type="SUPFAM" id="SSF53474">
    <property type="entry name" value="alpha/beta-Hydrolases"/>
    <property type="match status" value="1"/>
</dbReference>
<evidence type="ECO:0000313" key="5">
    <source>
        <dbReference type="EMBL" id="CAB4724316.1"/>
    </source>
</evidence>
<evidence type="ECO:0000256" key="2">
    <source>
        <dbReference type="ARBA" id="ARBA00022963"/>
    </source>
</evidence>
<dbReference type="EMBL" id="CAFBMF010000053">
    <property type="protein sequence ID" value="CAB4901180.1"/>
    <property type="molecule type" value="Genomic_DNA"/>
</dbReference>
<dbReference type="PANTHER" id="PTHR10272">
    <property type="entry name" value="PLATELET-ACTIVATING FACTOR ACETYLHYDROLASE"/>
    <property type="match status" value="1"/>
</dbReference>